<sequence length="138" mass="15164">MSTSWHEEIERAYAELEQSQQAIAQVQHDMAGRTITATSKNRTVSVVVDAQGEVLDVKFPTRAYRSMPTPELSALLVETIGQARRQATAELASMFSAVLPQATPIADMLNGTADIDEMMREVMRQMPDMPGAPSPDRS</sequence>
<name>A0A917X4J6_9ACTN</name>
<keyword evidence="2" id="KW-1185">Reference proteome</keyword>
<dbReference type="Proteomes" id="UP000642070">
    <property type="component" value="Unassembled WGS sequence"/>
</dbReference>
<dbReference type="GO" id="GO:0003677">
    <property type="term" value="F:DNA binding"/>
    <property type="evidence" value="ECO:0007669"/>
    <property type="project" value="InterPro"/>
</dbReference>
<gene>
    <name evidence="1" type="ORF">GCM10007977_076240</name>
</gene>
<dbReference type="RefSeq" id="WP_190254905.1">
    <property type="nucleotide sequence ID" value="NZ_BMPI01000048.1"/>
</dbReference>
<comment type="caution">
    <text evidence="1">The sequence shown here is derived from an EMBL/GenBank/DDBJ whole genome shotgun (WGS) entry which is preliminary data.</text>
</comment>
<organism evidence="1 2">
    <name type="scientific">Dactylosporangium sucinum</name>
    <dbReference type="NCBI Taxonomy" id="1424081"/>
    <lineage>
        <taxon>Bacteria</taxon>
        <taxon>Bacillati</taxon>
        <taxon>Actinomycetota</taxon>
        <taxon>Actinomycetes</taxon>
        <taxon>Micromonosporales</taxon>
        <taxon>Micromonosporaceae</taxon>
        <taxon>Dactylosporangium</taxon>
    </lineage>
</organism>
<evidence type="ECO:0000313" key="1">
    <source>
        <dbReference type="EMBL" id="GGM63412.1"/>
    </source>
</evidence>
<dbReference type="SUPFAM" id="SSF82607">
    <property type="entry name" value="YbaB-like"/>
    <property type="match status" value="1"/>
</dbReference>
<dbReference type="InterPro" id="IPR004401">
    <property type="entry name" value="YbaB/EbfC"/>
</dbReference>
<accession>A0A917X4J6</accession>
<dbReference type="AlphaFoldDB" id="A0A917X4J6"/>
<evidence type="ECO:0008006" key="3">
    <source>
        <dbReference type="Google" id="ProtNLM"/>
    </source>
</evidence>
<dbReference type="Gene3D" id="3.30.1310.10">
    <property type="entry name" value="Nucleoid-associated protein YbaB-like domain"/>
    <property type="match status" value="1"/>
</dbReference>
<protein>
    <recommendedName>
        <fullName evidence="3">YbaB/EbfC DNA-binding family protein</fullName>
    </recommendedName>
</protein>
<reference evidence="1" key="1">
    <citation type="journal article" date="2014" name="Int. J. Syst. Evol. Microbiol.">
        <title>Complete genome sequence of Corynebacterium casei LMG S-19264T (=DSM 44701T), isolated from a smear-ripened cheese.</title>
        <authorList>
            <consortium name="US DOE Joint Genome Institute (JGI-PGF)"/>
            <person name="Walter F."/>
            <person name="Albersmeier A."/>
            <person name="Kalinowski J."/>
            <person name="Ruckert C."/>
        </authorList>
    </citation>
    <scope>NUCLEOTIDE SEQUENCE</scope>
    <source>
        <strain evidence="1">JCM 19831</strain>
    </source>
</reference>
<dbReference type="Pfam" id="PF02575">
    <property type="entry name" value="YbaB_DNA_bd"/>
    <property type="match status" value="1"/>
</dbReference>
<evidence type="ECO:0000313" key="2">
    <source>
        <dbReference type="Proteomes" id="UP000642070"/>
    </source>
</evidence>
<dbReference type="EMBL" id="BMPI01000048">
    <property type="protein sequence ID" value="GGM63412.1"/>
    <property type="molecule type" value="Genomic_DNA"/>
</dbReference>
<proteinExistence type="predicted"/>
<reference evidence="1" key="2">
    <citation type="submission" date="2020-09" db="EMBL/GenBank/DDBJ databases">
        <authorList>
            <person name="Sun Q."/>
            <person name="Ohkuma M."/>
        </authorList>
    </citation>
    <scope>NUCLEOTIDE SEQUENCE</scope>
    <source>
        <strain evidence="1">JCM 19831</strain>
    </source>
</reference>
<dbReference type="InterPro" id="IPR036894">
    <property type="entry name" value="YbaB-like_sf"/>
</dbReference>